<organism evidence="1 2">
    <name type="scientific">Panagrolaimus sp. ES5</name>
    <dbReference type="NCBI Taxonomy" id="591445"/>
    <lineage>
        <taxon>Eukaryota</taxon>
        <taxon>Metazoa</taxon>
        <taxon>Ecdysozoa</taxon>
        <taxon>Nematoda</taxon>
        <taxon>Chromadorea</taxon>
        <taxon>Rhabditida</taxon>
        <taxon>Tylenchina</taxon>
        <taxon>Panagrolaimomorpha</taxon>
        <taxon>Panagrolaimoidea</taxon>
        <taxon>Panagrolaimidae</taxon>
        <taxon>Panagrolaimus</taxon>
    </lineage>
</organism>
<evidence type="ECO:0000313" key="1">
    <source>
        <dbReference type="Proteomes" id="UP000887579"/>
    </source>
</evidence>
<proteinExistence type="predicted"/>
<name>A0AC34G657_9BILA</name>
<dbReference type="WBParaSite" id="ES5_v2.g25080.t1">
    <property type="protein sequence ID" value="ES5_v2.g25080.t1"/>
    <property type="gene ID" value="ES5_v2.g25080"/>
</dbReference>
<accession>A0AC34G657</accession>
<protein>
    <submittedName>
        <fullName evidence="2">C3H1-type domain-containing protein</fullName>
    </submittedName>
</protein>
<dbReference type="Proteomes" id="UP000887579">
    <property type="component" value="Unplaced"/>
</dbReference>
<reference evidence="2" key="1">
    <citation type="submission" date="2022-11" db="UniProtKB">
        <authorList>
            <consortium name="WormBaseParasite"/>
        </authorList>
    </citation>
    <scope>IDENTIFICATION</scope>
</reference>
<evidence type="ECO:0000313" key="2">
    <source>
        <dbReference type="WBParaSite" id="ES5_v2.g25080.t1"/>
    </source>
</evidence>
<sequence>MVSAHPQTIDTTRQPPKLGDFFSPYQQQQQPSLISNNYDNMNISNNGYENINFIQGHRPQSVTNLPLRQQNQNNALARQQSQQPNRRSPLLNAPNNNNSQFVNPLGRPPPLMSSPTGFLNQENPQLLQNRSNSQNSIPKNPKLYKTELCRSWMDHGRCNYGERCQYAHGTDEKRQIPRHPKYKTEACSSYHKTGYCPYGPRCHFIHNEDPALLRQLIAQNAAAMGTTVGIATPQQQQSHHLQSGQHQPCQRQYSTILPIGSRPSLPQTPQQQQQQYFVQKQLGSDGESPIPSSTDSGSESPLGSFSPGLEESLCRLSPTSFRRSLSTTTTRWSPTSGIPTFSPANSTISTTNISGAAFAGNIVNNNIVGGGGGGI</sequence>